<dbReference type="Proteomes" id="UP000569951">
    <property type="component" value="Unassembled WGS sequence"/>
</dbReference>
<dbReference type="InterPro" id="IPR050500">
    <property type="entry name" value="Phos_Acetyltrans/Butyryltrans"/>
</dbReference>
<feature type="domain" description="Phosphate acetyl/butaryl transferase" evidence="4">
    <location>
        <begin position="91"/>
        <end position="311"/>
    </location>
</feature>
<dbReference type="EMBL" id="JACHHG010000002">
    <property type="protein sequence ID" value="MBB6097321.1"/>
    <property type="molecule type" value="Genomic_DNA"/>
</dbReference>
<reference evidence="5 6" key="1">
    <citation type="submission" date="2020-08" db="EMBL/GenBank/DDBJ databases">
        <title>Genomic Encyclopedia of Type Strains, Phase IV (KMG-IV): sequencing the most valuable type-strain genomes for metagenomic binning, comparative biology and taxonomic classification.</title>
        <authorList>
            <person name="Goeker M."/>
        </authorList>
    </citation>
    <scope>NUCLEOTIDE SEQUENCE [LARGE SCALE GENOMIC DNA]</scope>
    <source>
        <strain evidence="5 6">DSM 21458</strain>
    </source>
</reference>
<evidence type="ECO:0000256" key="1">
    <source>
        <dbReference type="ARBA" id="ARBA00005656"/>
    </source>
</evidence>
<dbReference type="InterPro" id="IPR002505">
    <property type="entry name" value="PTA_PTB"/>
</dbReference>
<comment type="caution">
    <text evidence="5">The sequence shown here is derived from an EMBL/GenBank/DDBJ whole genome shotgun (WGS) entry which is preliminary data.</text>
</comment>
<evidence type="ECO:0000313" key="5">
    <source>
        <dbReference type="EMBL" id="MBB6097321.1"/>
    </source>
</evidence>
<dbReference type="InterPro" id="IPR012147">
    <property type="entry name" value="P_Ac_Bu_trans"/>
</dbReference>
<organism evidence="5 6">
    <name type="scientific">Deinobacterium chartae</name>
    <dbReference type="NCBI Taxonomy" id="521158"/>
    <lineage>
        <taxon>Bacteria</taxon>
        <taxon>Thermotogati</taxon>
        <taxon>Deinococcota</taxon>
        <taxon>Deinococci</taxon>
        <taxon>Deinococcales</taxon>
        <taxon>Deinococcaceae</taxon>
        <taxon>Deinobacterium</taxon>
    </lineage>
</organism>
<keyword evidence="3 5" id="KW-0012">Acyltransferase</keyword>
<dbReference type="AlphaFoldDB" id="A0A841HV14"/>
<evidence type="ECO:0000259" key="4">
    <source>
        <dbReference type="Pfam" id="PF01515"/>
    </source>
</evidence>
<keyword evidence="2 5" id="KW-0808">Transferase</keyword>
<dbReference type="RefSeq" id="WP_183984604.1">
    <property type="nucleotide sequence ID" value="NZ_JACHHG010000002.1"/>
</dbReference>
<dbReference type="PIRSF" id="PIRSF000428">
    <property type="entry name" value="P_Ac_trans"/>
    <property type="match status" value="1"/>
</dbReference>
<dbReference type="NCBIfam" id="NF006045">
    <property type="entry name" value="PRK08190.1"/>
    <property type="match status" value="1"/>
</dbReference>
<comment type="similarity">
    <text evidence="1">Belongs to the phosphate acetyltransferase and butyryltransferase family.</text>
</comment>
<dbReference type="PANTHER" id="PTHR43356:SF2">
    <property type="entry name" value="PHOSPHATE ACETYLTRANSFERASE"/>
    <property type="match status" value="1"/>
</dbReference>
<protein>
    <submittedName>
        <fullName evidence="5">Phosphate butyryltransferase</fullName>
        <ecNumber evidence="5">2.3.1.19</ecNumber>
    </submittedName>
</protein>
<name>A0A841HV14_9DEIO</name>
<proteinExistence type="inferred from homology"/>
<dbReference type="SUPFAM" id="SSF53659">
    <property type="entry name" value="Isocitrate/Isopropylmalate dehydrogenase-like"/>
    <property type="match status" value="1"/>
</dbReference>
<evidence type="ECO:0000313" key="6">
    <source>
        <dbReference type="Proteomes" id="UP000569951"/>
    </source>
</evidence>
<evidence type="ECO:0000256" key="2">
    <source>
        <dbReference type="ARBA" id="ARBA00022679"/>
    </source>
</evidence>
<evidence type="ECO:0000256" key="3">
    <source>
        <dbReference type="ARBA" id="ARBA00023315"/>
    </source>
</evidence>
<sequence>MESIDFRTIETPRDMRSVVALAKLIAQIKGPKRVAVAAAADPHVLEAVHEARLEGMIHPVLFGDPQRIAEVAAELGIDAHRLEVVAARDNAEAAELAVKAVSSGQADVLMKGLLDTAVILRAVLNKEWGLRTGKQLSHVLVFDVPQAGFGRLFFMSDGAMNIEPDLKAKIAIVENAVTVAHALGIEKPKVAMLAAVEVVNPDMSTAVDDAIISKMGDRGQIKGAVIDGPLALDNAVSEEAARIKRITSPVAGQADVLVVDDIDVGNVFYKTLVYFARAHVAGVIMGAKVPFVLTSRADSEEAKFNSLALACVLAERLPYLA</sequence>
<dbReference type="Gene3D" id="3.40.718.10">
    <property type="entry name" value="Isopropylmalate Dehydrogenase"/>
    <property type="match status" value="1"/>
</dbReference>
<dbReference type="Pfam" id="PF01515">
    <property type="entry name" value="PTA_PTB"/>
    <property type="match status" value="1"/>
</dbReference>
<dbReference type="EC" id="2.3.1.19" evidence="5"/>
<dbReference type="PANTHER" id="PTHR43356">
    <property type="entry name" value="PHOSPHATE ACETYLTRANSFERASE"/>
    <property type="match status" value="1"/>
</dbReference>
<gene>
    <name evidence="5" type="ORF">HNR42_000735</name>
</gene>
<keyword evidence="6" id="KW-1185">Reference proteome</keyword>
<dbReference type="GO" id="GO:0050182">
    <property type="term" value="F:phosphate butyryltransferase activity"/>
    <property type="evidence" value="ECO:0007669"/>
    <property type="project" value="UniProtKB-EC"/>
</dbReference>
<accession>A0A841HV14</accession>